<proteinExistence type="predicted"/>
<organism evidence="1">
    <name type="scientific">Prunus dulcis</name>
    <name type="common">Almond</name>
    <name type="synonym">Amygdalus dulcis</name>
    <dbReference type="NCBI Taxonomy" id="3755"/>
    <lineage>
        <taxon>Eukaryota</taxon>
        <taxon>Viridiplantae</taxon>
        <taxon>Streptophyta</taxon>
        <taxon>Embryophyta</taxon>
        <taxon>Tracheophyta</taxon>
        <taxon>Spermatophyta</taxon>
        <taxon>Magnoliopsida</taxon>
        <taxon>eudicotyledons</taxon>
        <taxon>Gunneridae</taxon>
        <taxon>Pentapetalae</taxon>
        <taxon>rosids</taxon>
        <taxon>fabids</taxon>
        <taxon>Rosales</taxon>
        <taxon>Rosaceae</taxon>
        <taxon>Amygdaloideae</taxon>
        <taxon>Amygdaleae</taxon>
        <taxon>Prunus</taxon>
    </lineage>
</organism>
<reference evidence="1" key="1">
    <citation type="journal article" date="2019" name="Science">
        <title>Mutation of a bHLH transcription factor allowed almond domestication.</title>
        <authorList>
            <person name="Sanchez-Perez R."/>
            <person name="Pavan S."/>
            <person name="Mazzeo R."/>
            <person name="Moldovan C."/>
            <person name="Aiese Cigliano R."/>
            <person name="Del Cueto J."/>
            <person name="Ricciardi F."/>
            <person name="Lotti C."/>
            <person name="Ricciardi L."/>
            <person name="Dicenta F."/>
            <person name="Lopez-Marques R.L."/>
            <person name="Lindberg Moller B."/>
        </authorList>
    </citation>
    <scope>NUCLEOTIDE SEQUENCE</scope>
</reference>
<evidence type="ECO:0000313" key="1">
    <source>
        <dbReference type="EMBL" id="BBG94605.1"/>
    </source>
</evidence>
<name>A0A4Y1QRW4_PRUDU</name>
<dbReference type="EMBL" id="AP019297">
    <property type="protein sequence ID" value="BBG94605.1"/>
    <property type="molecule type" value="Genomic_DNA"/>
</dbReference>
<sequence length="90" mass="10281">MKFKSIQAMQNLQTSPYLKTRKKLRSELPRRRRSQISPVLYSSLKFNAPSETSGFSSFSVNSTPARTSAVKFRASQAEFPLDLRARRGRV</sequence>
<accession>A0A4Y1QRW4</accession>
<gene>
    <name evidence="1" type="ORF">Prudu_002936</name>
</gene>
<protein>
    <submittedName>
        <fullName evidence="1">Cyclin-SDS</fullName>
    </submittedName>
</protein>
<dbReference type="AlphaFoldDB" id="A0A4Y1QRW4"/>